<dbReference type="Proteomes" id="UP001163603">
    <property type="component" value="Chromosome 2"/>
</dbReference>
<accession>A0ACC0ZDG0</accession>
<dbReference type="EMBL" id="CM047737">
    <property type="protein sequence ID" value="KAJ0048573.1"/>
    <property type="molecule type" value="Genomic_DNA"/>
</dbReference>
<keyword evidence="2" id="KW-1185">Reference proteome</keyword>
<reference evidence="2" key="1">
    <citation type="journal article" date="2023" name="G3 (Bethesda)">
        <title>Genome assembly and association tests identify interacting loci associated with vigor, precocity, and sex in interspecific pistachio rootstocks.</title>
        <authorList>
            <person name="Palmer W."/>
            <person name="Jacygrad E."/>
            <person name="Sagayaradj S."/>
            <person name="Cavanaugh K."/>
            <person name="Han R."/>
            <person name="Bertier L."/>
            <person name="Beede B."/>
            <person name="Kafkas S."/>
            <person name="Golino D."/>
            <person name="Preece J."/>
            <person name="Michelmore R."/>
        </authorList>
    </citation>
    <scope>NUCLEOTIDE SEQUENCE [LARGE SCALE GENOMIC DNA]</scope>
</reference>
<evidence type="ECO:0000313" key="2">
    <source>
        <dbReference type="Proteomes" id="UP001163603"/>
    </source>
</evidence>
<evidence type="ECO:0000313" key="1">
    <source>
        <dbReference type="EMBL" id="KAJ0048573.1"/>
    </source>
</evidence>
<gene>
    <name evidence="1" type="ORF">Pint_15631</name>
</gene>
<organism evidence="1 2">
    <name type="scientific">Pistacia integerrima</name>
    <dbReference type="NCBI Taxonomy" id="434235"/>
    <lineage>
        <taxon>Eukaryota</taxon>
        <taxon>Viridiplantae</taxon>
        <taxon>Streptophyta</taxon>
        <taxon>Embryophyta</taxon>
        <taxon>Tracheophyta</taxon>
        <taxon>Spermatophyta</taxon>
        <taxon>Magnoliopsida</taxon>
        <taxon>eudicotyledons</taxon>
        <taxon>Gunneridae</taxon>
        <taxon>Pentapetalae</taxon>
        <taxon>rosids</taxon>
        <taxon>malvids</taxon>
        <taxon>Sapindales</taxon>
        <taxon>Anacardiaceae</taxon>
        <taxon>Pistacia</taxon>
    </lineage>
</organism>
<protein>
    <submittedName>
        <fullName evidence="1">Uncharacterized protein</fullName>
    </submittedName>
</protein>
<proteinExistence type="predicted"/>
<comment type="caution">
    <text evidence="1">The sequence shown here is derived from an EMBL/GenBank/DDBJ whole genome shotgun (WGS) entry which is preliminary data.</text>
</comment>
<sequence>MGKAQLGHLTNPIDLVSKTPDIPDQILKHRTCWLQVLANLRSRRIKTSRQQLKDFELNAPCFLDTISCRKRSTRTVKCKNEISKRQNRKQNKLDSGKFECHLDNLWRSLPEDKKSCFTCLDSLWFSLYTKASTKEKVLTWIKKKNIFSKKYVLVPIVCWFVLDIYGAENRPVTKEAISRIPLLVPKMEKNWFSLESMELLCKKLNAF</sequence>
<name>A0ACC0ZDG0_9ROSI</name>